<dbReference type="Proteomes" id="UP001362999">
    <property type="component" value="Unassembled WGS sequence"/>
</dbReference>
<evidence type="ECO:0000313" key="1">
    <source>
        <dbReference type="EMBL" id="KAK7023264.1"/>
    </source>
</evidence>
<gene>
    <name evidence="1" type="ORF">R3P38DRAFT_1102716</name>
</gene>
<reference evidence="1 2" key="1">
    <citation type="journal article" date="2024" name="J Genomics">
        <title>Draft genome sequencing and assembly of Favolaschia claudopus CIRM-BRFM 2984 isolated from oak limbs.</title>
        <authorList>
            <person name="Navarro D."/>
            <person name="Drula E."/>
            <person name="Chaduli D."/>
            <person name="Cazenave R."/>
            <person name="Ahrendt S."/>
            <person name="Wang J."/>
            <person name="Lipzen A."/>
            <person name="Daum C."/>
            <person name="Barry K."/>
            <person name="Grigoriev I.V."/>
            <person name="Favel A."/>
            <person name="Rosso M.N."/>
            <person name="Martin F."/>
        </authorList>
    </citation>
    <scope>NUCLEOTIDE SEQUENCE [LARGE SCALE GENOMIC DNA]</scope>
    <source>
        <strain evidence="1 2">CIRM-BRFM 2984</strain>
    </source>
</reference>
<protein>
    <submittedName>
        <fullName evidence="1">Uncharacterized protein</fullName>
    </submittedName>
</protein>
<keyword evidence="2" id="KW-1185">Reference proteome</keyword>
<name>A0AAW0BBQ9_9AGAR</name>
<comment type="caution">
    <text evidence="1">The sequence shown here is derived from an EMBL/GenBank/DDBJ whole genome shotgun (WGS) entry which is preliminary data.</text>
</comment>
<evidence type="ECO:0000313" key="2">
    <source>
        <dbReference type="Proteomes" id="UP001362999"/>
    </source>
</evidence>
<organism evidence="1 2">
    <name type="scientific">Favolaschia claudopus</name>
    <dbReference type="NCBI Taxonomy" id="2862362"/>
    <lineage>
        <taxon>Eukaryota</taxon>
        <taxon>Fungi</taxon>
        <taxon>Dikarya</taxon>
        <taxon>Basidiomycota</taxon>
        <taxon>Agaricomycotina</taxon>
        <taxon>Agaricomycetes</taxon>
        <taxon>Agaricomycetidae</taxon>
        <taxon>Agaricales</taxon>
        <taxon>Marasmiineae</taxon>
        <taxon>Mycenaceae</taxon>
        <taxon>Favolaschia</taxon>
    </lineage>
</organism>
<sequence length="205" mass="23097">MHYSFTYVTRSPLPPFHSNLLRPHRARALPTLFLFICIPFPNRHDGPSLPPCMLLVAPNLAFIDATPIQSDPSPRPHCSFLPPFPSSPPPSFIQVPSLLRNAIAPTFYTKPSNTLHHTQLSFFRLVVLALRHLAHLPVLTPSPSVYMSFLQLRSPSFYLSYTCIVLLIPRLLLVPVSVPLPPPRDASCTATHTYLLYTCYADRYI</sequence>
<accession>A0AAW0BBQ9</accession>
<proteinExistence type="predicted"/>
<dbReference type="EMBL" id="JAWWNJ010000036">
    <property type="protein sequence ID" value="KAK7023264.1"/>
    <property type="molecule type" value="Genomic_DNA"/>
</dbReference>
<dbReference type="AlphaFoldDB" id="A0AAW0BBQ9"/>